<keyword evidence="1" id="KW-0812">Transmembrane</keyword>
<dbReference type="RefSeq" id="WP_170209407.1">
    <property type="nucleotide sequence ID" value="NZ_JBHTGQ010000018.1"/>
</dbReference>
<evidence type="ECO:0000259" key="2">
    <source>
        <dbReference type="Pfam" id="PF07670"/>
    </source>
</evidence>
<feature type="transmembrane region" description="Helical" evidence="1">
    <location>
        <begin position="252"/>
        <end position="275"/>
    </location>
</feature>
<feature type="transmembrane region" description="Helical" evidence="1">
    <location>
        <begin position="49"/>
        <end position="69"/>
    </location>
</feature>
<feature type="transmembrane region" description="Helical" evidence="1">
    <location>
        <begin position="218"/>
        <end position="240"/>
    </location>
</feature>
<sequence>MRSAIRAFARWGPGAAAGAFAALLLVYSQEALRSALVGLSIWWDILFPALLPFLVMSELMLGLGLVHFFGSLLDPLMRPLFRVPGIGGFVMAVGFASGYPVSARLAARLRGERLLSRDEGERLVAFTTTSDPIFMIGAVSVGFFHRPGIAPLLVASHYGAAILVGLLMARLSRPADRTPPAPARERSSFIGKAFQAMHAARLNDNRPFPQLLLDSISASLRLIVVIGGLVVFFSVLMAVLRSSGALGLITAPLVGALELAGVPAELIAASVSGLFEVTLGTQAAGSAVPVSGLPHAVAMAAAVLSWAGLSVHAQILSLISGTGMRYGPFLLARLLHTLLSAGLVYALWVPFAPSMSAWLPFGTSPEPQSAGLPHAWAALPAIAAALAAGGAALLTASFAVLLARRASGIVRGLFFQYDESNNPGWRPPR</sequence>
<evidence type="ECO:0000313" key="3">
    <source>
        <dbReference type="EMBL" id="MFC7749989.1"/>
    </source>
</evidence>
<feature type="domain" description="Nucleoside transporter/FeoB GTPase Gate" evidence="2">
    <location>
        <begin position="46"/>
        <end position="128"/>
    </location>
</feature>
<feature type="transmembrane region" description="Helical" evidence="1">
    <location>
        <begin position="123"/>
        <end position="144"/>
    </location>
</feature>
<proteinExistence type="predicted"/>
<dbReference type="Pfam" id="PF07670">
    <property type="entry name" value="Gate"/>
    <property type="match status" value="1"/>
</dbReference>
<keyword evidence="4" id="KW-1185">Reference proteome</keyword>
<gene>
    <name evidence="3" type="ORF">ACFQWB_08540</name>
</gene>
<dbReference type="Proteomes" id="UP001596528">
    <property type="component" value="Unassembled WGS sequence"/>
</dbReference>
<keyword evidence="1" id="KW-0472">Membrane</keyword>
<organism evidence="3 4">
    <name type="scientific">Paenibacillus thermoaerophilus</name>
    <dbReference type="NCBI Taxonomy" id="1215385"/>
    <lineage>
        <taxon>Bacteria</taxon>
        <taxon>Bacillati</taxon>
        <taxon>Bacillota</taxon>
        <taxon>Bacilli</taxon>
        <taxon>Bacillales</taxon>
        <taxon>Paenibacillaceae</taxon>
        <taxon>Paenibacillus</taxon>
    </lineage>
</organism>
<dbReference type="EMBL" id="JBHTGQ010000018">
    <property type="protein sequence ID" value="MFC7749989.1"/>
    <property type="molecule type" value="Genomic_DNA"/>
</dbReference>
<keyword evidence="1" id="KW-1133">Transmembrane helix</keyword>
<dbReference type="InterPro" id="IPR011642">
    <property type="entry name" value="Gate_dom"/>
</dbReference>
<feature type="transmembrane region" description="Helical" evidence="1">
    <location>
        <begin position="295"/>
        <end position="318"/>
    </location>
</feature>
<feature type="transmembrane region" description="Helical" evidence="1">
    <location>
        <begin position="151"/>
        <end position="169"/>
    </location>
</feature>
<evidence type="ECO:0000256" key="1">
    <source>
        <dbReference type="SAM" id="Phobius"/>
    </source>
</evidence>
<accession>A0ABW2V1H4</accession>
<feature type="transmembrane region" description="Helical" evidence="1">
    <location>
        <begin position="375"/>
        <end position="403"/>
    </location>
</feature>
<feature type="transmembrane region" description="Helical" evidence="1">
    <location>
        <begin position="81"/>
        <end position="103"/>
    </location>
</feature>
<name>A0ABW2V1H4_9BACL</name>
<comment type="caution">
    <text evidence="3">The sequence shown here is derived from an EMBL/GenBank/DDBJ whole genome shotgun (WGS) entry which is preliminary data.</text>
</comment>
<feature type="transmembrane region" description="Helical" evidence="1">
    <location>
        <begin position="330"/>
        <end position="351"/>
    </location>
</feature>
<reference evidence="4" key="1">
    <citation type="journal article" date="2019" name="Int. J. Syst. Evol. Microbiol.">
        <title>The Global Catalogue of Microorganisms (GCM) 10K type strain sequencing project: providing services to taxonomists for standard genome sequencing and annotation.</title>
        <authorList>
            <consortium name="The Broad Institute Genomics Platform"/>
            <consortium name="The Broad Institute Genome Sequencing Center for Infectious Disease"/>
            <person name="Wu L."/>
            <person name="Ma J."/>
        </authorList>
    </citation>
    <scope>NUCLEOTIDE SEQUENCE [LARGE SCALE GENOMIC DNA]</scope>
    <source>
        <strain evidence="4">JCM 18657</strain>
    </source>
</reference>
<evidence type="ECO:0000313" key="4">
    <source>
        <dbReference type="Proteomes" id="UP001596528"/>
    </source>
</evidence>
<protein>
    <submittedName>
        <fullName evidence="3">Nucleoside recognition domain-containing protein</fullName>
    </submittedName>
</protein>